<proteinExistence type="predicted"/>
<evidence type="ECO:0000313" key="6">
    <source>
        <dbReference type="Proteomes" id="UP000004913"/>
    </source>
</evidence>
<dbReference type="InterPro" id="IPR041677">
    <property type="entry name" value="DNA2/NAM7_AAA_11"/>
</dbReference>
<dbReference type="Gene3D" id="3.10.620.30">
    <property type="match status" value="1"/>
</dbReference>
<dbReference type="InterPro" id="IPR041679">
    <property type="entry name" value="DNA2/NAM7-like_C"/>
</dbReference>
<feature type="domain" description="DUF3320" evidence="1">
    <location>
        <begin position="1772"/>
        <end position="1818"/>
    </location>
</feature>
<feature type="domain" description="DNA2/NAM7 helicase-like C-terminal" evidence="3">
    <location>
        <begin position="1385"/>
        <end position="1571"/>
    </location>
</feature>
<keyword evidence="6" id="KW-1185">Reference proteome</keyword>
<dbReference type="CDD" id="cd18808">
    <property type="entry name" value="SF1_C_Upf1"/>
    <property type="match status" value="1"/>
</dbReference>
<evidence type="ECO:0000259" key="1">
    <source>
        <dbReference type="Pfam" id="PF11784"/>
    </source>
</evidence>
<dbReference type="STRING" id="742766.HMPREF9455_00451"/>
<feature type="domain" description="DNA2/NAM7 helicase helicase" evidence="2">
    <location>
        <begin position="1318"/>
        <end position="1359"/>
    </location>
</feature>
<dbReference type="PANTHER" id="PTHR10887">
    <property type="entry name" value="DNA2/NAM7 HELICASE FAMILY"/>
    <property type="match status" value="1"/>
</dbReference>
<dbReference type="InterPro" id="IPR027417">
    <property type="entry name" value="P-loop_NTPase"/>
</dbReference>
<dbReference type="FunFam" id="3.40.50.300:FF:002063">
    <property type="entry name" value="DNA helicase related protein"/>
    <property type="match status" value="1"/>
</dbReference>
<dbReference type="HOGENOM" id="CLU_000788_0_1_10"/>
<dbReference type="OrthoDB" id="9757917at2"/>
<dbReference type="PANTHER" id="PTHR10887:SF530">
    <property type="entry name" value="SUPERFAMILY I DNA HELICASES"/>
    <property type="match status" value="1"/>
</dbReference>
<dbReference type="Gene3D" id="3.40.50.300">
    <property type="entry name" value="P-loop containing nucleotide triphosphate hydrolases"/>
    <property type="match status" value="3"/>
</dbReference>
<dbReference type="Pfam" id="PF13195">
    <property type="entry name" value="DUF4011"/>
    <property type="match status" value="1"/>
</dbReference>
<dbReference type="SUPFAM" id="SSF52980">
    <property type="entry name" value="Restriction endonuclease-like"/>
    <property type="match status" value="1"/>
</dbReference>
<accession>F5ITN4</accession>
<dbReference type="eggNOG" id="COG1198">
    <property type="taxonomic scope" value="Bacteria"/>
</dbReference>
<sequence length="1933" mass="219804">MENEQSKLNIEFSYLPVVNFAMQQNRVSVIRDFSIENLTEEILKDLRIELTADPGFATAIPISVEIINAKEKIRVEIPKLNLSAGYFAQLTERISGDISLKIYSKEELLFEEKYPINVLAYDQWGGIAVLPEMLSAFVTPNHPATLPVIKRAATILEQWTGSPSLDEYQSRNPDRVQKQMAAIYTAIAEQEIIYSTVPASFEDYGQRIRLVDSVMTQKLGTCLDMALLYASCLEAIGIHPLIIVVNGHAFAGGWLVPETSPDSVIEDVSLINKRIADGINDITLVETTCMNMGQNIDFDQAVKIANKCISQPGFILAIDIKRTRFSGIKPIPQRILNGQHWEIKEEVLPVSDRSQATPQTINPYDLSGISSEVVVTKQLLWERKLLDLSLRNNLLNIRITKNTLQLISANLDLFEDALADGEEFRIMHKPTDWDNPLFDYGLYKSVSDADPITDLIKSELTQKRLRSYLTENELGKALTYLYRSSRTAMEENGANTLYIALGLLKWYETKSSERPRYAPILLIPVEIIRKSAAKGYVIRSREEETMMNITLLEMLRQNFNITISGLDPLPVDDSGVNVKLIYSIIRNSIKNQPKWDVEEQAILGLFSFNKFIMWNDIHNNSHKLIENNVVSSLMNGKIEWNVEECEVDAKTLDSTIPPDEIVLPISADSSQLEAIWEASEGRNFILHGPPGTGKSQTITNLIANALYKGKRVLFVAEKMAALSVVQRRLEAIGLAPFCLELHSNKTKKGMILSQLKETTEIVKTTPPEDFKQEAERIFALRTEMNKYIEALHKVYPFGISLYDAIVKYQQIDTDPLFNIPEVLLSELDKNRLQQWHETIEQLISTANACGHPYKHPLTGITIGQYSSTIKDEASKSIQGLISLISDIRKQLDQLPGLFAEFDVYKDKQNTRTVTNIIDKLLNIPELTSALLISPQLSEILDEYSDVCEHGKNRDRLKQSLLSRFSEGVLSLDARKMLFDWNQTLNKWFIPKFFGQRSIKKQLIIYATCQLSKDQISSTLEDIIEYQSEQTYLKKYEEDMPLYFKKYGRNGNEDWKTIQQIITDTSIINSLILEHTKDISKAINIKRVLSLQLSDGINTFRGMHGEALITINNLIPKLDQQEQLLYSVLGTSEDVLYKQSNNWIDSVLEQLNIWYDNLDKLKDWYQWLLVYNKMQALQIGFIADQYKNDNIETANLLNIFYKSFYKAVVEYIISKEPNLQLFKGKIFNDTIEKYKRLVADFEQLTRKELVAKLAANLPSFTREATQNSEVGILQRNIRNNARGISIRRLFDLIPTLLPRMCPCMLMSPISVAQYIDVDADKFDLIVFDEASQMPTYEAVGAIARGKNVVIVGDPKQMPPTNFFSVNSTDEDNIEMEDLESILDDCLALSMPSKYLLWHYRSKHESLIAFSNSEYYDNKLLTFPSPDNIESKVRFVPIDGHYDKGKSRQNKAEAQAIVDEIVRRLKDEKLRKRSIGVVTFSSVQQSLIEDLLSDVFLFNSQFESLALECEEPIFIKNLENVQGDERDVILFSVGYGPDKDGRISMNFGPLNREGGERRLNVAVSRARYEMIIYSTLRSDQIDLNRTGAVGVAGLKRFLEYAEKGGQIANRTQNTVAEYSINNLIASQLEKLGYKVDTNIGCSGYRIDIGIVDKDNPSRYRLGIICDGENYRRAKMVRDREIVQNSVLRMLGWKILKIWTLDWWENPDAVLAAIEEALIAKETDVVDIEVITPQKNVETESEMTMDISSPAELVENNISSYRISALMPSPYGGEEFFYPGHRAVILNQIKEVMETEAPISKSLLCKRVLAAWGISRLGQRLDGYLNELLLSTPFYVSHYEDLSFYWLNEEQYMEYDLFRTGLRDAVDLPPEEVANAMKHILTDEISLPTTDLSRLSAQLLGFSRGGSNVDAAMHRGIVKAMDKGCLKVENGRAVII</sequence>
<dbReference type="Pfam" id="PF13086">
    <property type="entry name" value="AAA_11"/>
    <property type="match status" value="2"/>
</dbReference>
<dbReference type="SUPFAM" id="SSF52540">
    <property type="entry name" value="P-loop containing nucleoside triphosphate hydrolases"/>
    <property type="match status" value="2"/>
</dbReference>
<dbReference type="eggNOG" id="COG1112">
    <property type="taxonomic scope" value="Bacteria"/>
</dbReference>
<reference evidence="5 6" key="1">
    <citation type="submission" date="2011-04" db="EMBL/GenBank/DDBJ databases">
        <title>The Genome Sequence of Dysgonomonas gadei ATCC BAA-286.</title>
        <authorList>
            <consortium name="The Broad Institute Genome Sequencing Platform"/>
            <person name="Earl A."/>
            <person name="Ward D."/>
            <person name="Feldgarden M."/>
            <person name="Gevers D."/>
            <person name="Pudlo N."/>
            <person name="Martens E."/>
            <person name="Allen-Vercoe E."/>
            <person name="Young S.K."/>
            <person name="Zeng Q."/>
            <person name="Gargeya S."/>
            <person name="Fitzgerald M."/>
            <person name="Haas B."/>
            <person name="Abouelleil A."/>
            <person name="Alvarado L."/>
            <person name="Arachchi H.M."/>
            <person name="Berlin A."/>
            <person name="Brown A."/>
            <person name="Chapman S.B."/>
            <person name="Chen Z."/>
            <person name="Dunbar C."/>
            <person name="Freedman E."/>
            <person name="Gearin G."/>
            <person name="Gellesch M."/>
            <person name="Goldberg J."/>
            <person name="Griggs A."/>
            <person name="Gujja S."/>
            <person name="Heiman D."/>
            <person name="Howarth C."/>
            <person name="Larson L."/>
            <person name="Lui A."/>
            <person name="MacDonald P.J.P."/>
            <person name="Mehta T."/>
            <person name="Montmayeur A."/>
            <person name="Murphy C."/>
            <person name="Neiman D."/>
            <person name="Pearson M."/>
            <person name="Priest M."/>
            <person name="Roberts A."/>
            <person name="Saif S."/>
            <person name="Shea T."/>
            <person name="Shenoy N."/>
            <person name="Sisk P."/>
            <person name="Stolte C."/>
            <person name="Sykes S."/>
            <person name="Yandava C."/>
            <person name="Wortman J."/>
            <person name="Nusbaum C."/>
            <person name="Birren B."/>
        </authorList>
    </citation>
    <scope>NUCLEOTIDE SEQUENCE [LARGE SCALE GENOMIC DNA]</scope>
    <source>
        <strain evidence="5 6">ATCC BAA-286</strain>
    </source>
</reference>
<dbReference type="Gene3D" id="3.40.960.10">
    <property type="entry name" value="VSR Endonuclease"/>
    <property type="match status" value="1"/>
</dbReference>
<dbReference type="InterPro" id="IPR025103">
    <property type="entry name" value="DUF4011"/>
</dbReference>
<name>F5ITN4_9BACT</name>
<dbReference type="Pfam" id="PF13087">
    <property type="entry name" value="AAA_12"/>
    <property type="match status" value="1"/>
</dbReference>
<evidence type="ECO:0000259" key="3">
    <source>
        <dbReference type="Pfam" id="PF13087"/>
    </source>
</evidence>
<comment type="caution">
    <text evidence="5">The sequence shown here is derived from an EMBL/GenBank/DDBJ whole genome shotgun (WGS) entry which is preliminary data.</text>
</comment>
<dbReference type="InterPro" id="IPR011335">
    <property type="entry name" value="Restrct_endonuc-II-like"/>
</dbReference>
<dbReference type="InterPro" id="IPR045055">
    <property type="entry name" value="DNA2/NAM7-like"/>
</dbReference>
<gene>
    <name evidence="5" type="ORF">HMPREF9455_00451</name>
</gene>
<evidence type="ECO:0000259" key="2">
    <source>
        <dbReference type="Pfam" id="PF13086"/>
    </source>
</evidence>
<organism evidence="5 6">
    <name type="scientific">Dysgonomonas gadei ATCC BAA-286</name>
    <dbReference type="NCBI Taxonomy" id="742766"/>
    <lineage>
        <taxon>Bacteria</taxon>
        <taxon>Pseudomonadati</taxon>
        <taxon>Bacteroidota</taxon>
        <taxon>Bacteroidia</taxon>
        <taxon>Bacteroidales</taxon>
        <taxon>Dysgonomonadaceae</taxon>
        <taxon>Dysgonomonas</taxon>
    </lineage>
</organism>
<dbReference type="EMBL" id="ADLV01000006">
    <property type="protein sequence ID" value="EGJ99418.1"/>
    <property type="molecule type" value="Genomic_DNA"/>
</dbReference>
<dbReference type="Pfam" id="PF11784">
    <property type="entry name" value="DUF3320"/>
    <property type="match status" value="1"/>
</dbReference>
<dbReference type="Pfam" id="PF18741">
    <property type="entry name" value="MTES_1575"/>
    <property type="match status" value="1"/>
</dbReference>
<evidence type="ECO:0000313" key="5">
    <source>
        <dbReference type="EMBL" id="EGJ99418.1"/>
    </source>
</evidence>
<evidence type="ECO:0000259" key="4">
    <source>
        <dbReference type="Pfam" id="PF18741"/>
    </source>
</evidence>
<dbReference type="Proteomes" id="UP000004913">
    <property type="component" value="Unassembled WGS sequence"/>
</dbReference>
<protein>
    <recommendedName>
        <fullName evidence="7">DUF3320 domain-containing protein</fullName>
    </recommendedName>
</protein>
<evidence type="ECO:0008006" key="7">
    <source>
        <dbReference type="Google" id="ProtNLM"/>
    </source>
</evidence>
<dbReference type="RefSeq" id="WP_006797956.1">
    <property type="nucleotide sequence ID" value="NZ_GL891979.1"/>
</dbReference>
<dbReference type="InterPro" id="IPR049468">
    <property type="entry name" value="Restrct_endonuc-II-like_dom"/>
</dbReference>
<feature type="domain" description="Restriction endonuclease type II-like" evidence="4">
    <location>
        <begin position="1622"/>
        <end position="1715"/>
    </location>
</feature>
<dbReference type="InterPro" id="IPR047187">
    <property type="entry name" value="SF1_C_Upf1"/>
</dbReference>
<dbReference type="GO" id="GO:0004386">
    <property type="term" value="F:helicase activity"/>
    <property type="evidence" value="ECO:0007669"/>
    <property type="project" value="InterPro"/>
</dbReference>
<dbReference type="InterPro" id="IPR021754">
    <property type="entry name" value="DUF3320"/>
</dbReference>
<feature type="domain" description="DNA2/NAM7 helicase helicase" evidence="2">
    <location>
        <begin position="668"/>
        <end position="739"/>
    </location>
</feature>